<dbReference type="GO" id="GO:0005737">
    <property type="term" value="C:cytoplasm"/>
    <property type="evidence" value="ECO:0007669"/>
    <property type="project" value="UniProtKB-SubCell"/>
</dbReference>
<evidence type="ECO:0000256" key="5">
    <source>
        <dbReference type="ARBA" id="ARBA00022989"/>
    </source>
</evidence>
<feature type="region of interest" description="Disordered" evidence="9">
    <location>
        <begin position="1"/>
        <end position="21"/>
    </location>
</feature>
<evidence type="ECO:0000256" key="2">
    <source>
        <dbReference type="ARBA" id="ARBA00004496"/>
    </source>
</evidence>
<comment type="subcellular location">
    <subcellularLocation>
        <location evidence="2">Cytoplasm</location>
    </subcellularLocation>
    <subcellularLocation>
        <location evidence="1">Membrane</location>
        <topology evidence="1">Single-pass membrane protein</topology>
    </subcellularLocation>
</comment>
<dbReference type="Proteomes" id="UP000694395">
    <property type="component" value="Chromosome 6"/>
</dbReference>
<evidence type="ECO:0000313" key="10">
    <source>
        <dbReference type="Ensembl" id="ENSOMYP00000128032.1"/>
    </source>
</evidence>
<evidence type="ECO:0000256" key="6">
    <source>
        <dbReference type="ARBA" id="ARBA00023054"/>
    </source>
</evidence>
<feature type="region of interest" description="Disordered" evidence="9">
    <location>
        <begin position="111"/>
        <end position="145"/>
    </location>
</feature>
<accession>A0A8L0DNL7</accession>
<evidence type="ECO:0000256" key="4">
    <source>
        <dbReference type="ARBA" id="ARBA00022692"/>
    </source>
</evidence>
<keyword evidence="4" id="KW-0812">Transmembrane</keyword>
<evidence type="ECO:0000256" key="7">
    <source>
        <dbReference type="ARBA" id="ARBA00023136"/>
    </source>
</evidence>
<name>A0A8L0DNL7_ONCMY</name>
<protein>
    <submittedName>
        <fullName evidence="10">Inositol 1,4,5-triphosphate receptor associated 1</fullName>
    </submittedName>
</protein>
<sequence>LFPRPHSPRSRLSRNSLGGPITTVDNTGNVIDLVKDHLPELQLSEEDRQKNLVLLQEAKKVSDRFLSRRGRKSTCSLSESPTGERHSLVYRLYFTISLTSTRRLVDWKPNEKRKVSSGTLVPRYSGPPPPREPNGGQKENCDPRVTAKNCPEPVLVNKPEEGLVRAPNQAPATGVAKPVPRPPTQQAPCTAEIKTIGAFPPLMRAVSWDTVGTLNARNGAPSLPPTNEETFSFQDKTRDALLKSSGYKDFPVQPVNVQKLSKIREEHKLMRNQSIVGSKLADLSETAEQERGSPTDEEAKEKSDAMPNISDIMLRKLKLHRGLPGCAPPLTEKEVENAFVQLSLAFRNDNYTLETRLKQAERERTLTEENTEKELEEFKGSLKVSLYNMEQRESYQCLIETVAVLHRLATRLSSRAEMVGAVRQEKRMNKATEVMMQYVENLKRTYEKDHAELMEFKKLANQNSSRCYGGSIDTGVPRPSRSMSLTLGKALPRRRVSVAVVPKFNLLNIPGQTPVMAGPGPSVAMGPSPQPTMGQALPVLVFLPNHNLLSLGKTVAEQEAEPSAPAKPSINLEEIRSEIKAKIEEEAYNKG</sequence>
<reference evidence="10" key="3">
    <citation type="submission" date="2025-09" db="UniProtKB">
        <authorList>
            <consortium name="Ensembl"/>
        </authorList>
    </citation>
    <scope>IDENTIFICATION</scope>
</reference>
<keyword evidence="3" id="KW-0963">Cytoplasm</keyword>
<dbReference type="GO" id="GO:0016020">
    <property type="term" value="C:membrane"/>
    <property type="evidence" value="ECO:0007669"/>
    <property type="project" value="UniProtKB-SubCell"/>
</dbReference>
<evidence type="ECO:0000256" key="3">
    <source>
        <dbReference type="ARBA" id="ARBA00022490"/>
    </source>
</evidence>
<dbReference type="PANTHER" id="PTHR15352:SF2">
    <property type="entry name" value="INOSITOL 1,4,5-TRIPHOSPHATE RECEPTOR ASSOCIATED 1"/>
    <property type="match status" value="1"/>
</dbReference>
<feature type="coiled-coil region" evidence="8">
    <location>
        <begin position="350"/>
        <end position="377"/>
    </location>
</feature>
<evidence type="ECO:0000256" key="9">
    <source>
        <dbReference type="SAM" id="MobiDB-lite"/>
    </source>
</evidence>
<dbReference type="GO" id="GO:0019934">
    <property type="term" value="P:cGMP-mediated signaling"/>
    <property type="evidence" value="ECO:0007669"/>
    <property type="project" value="TreeGrafter"/>
</dbReference>
<dbReference type="Pfam" id="PF05781">
    <property type="entry name" value="MRVI1"/>
    <property type="match status" value="1"/>
</dbReference>
<evidence type="ECO:0000256" key="8">
    <source>
        <dbReference type="SAM" id="Coils"/>
    </source>
</evidence>
<reference evidence="10" key="1">
    <citation type="submission" date="2020-07" db="EMBL/GenBank/DDBJ databases">
        <title>A long reads based de novo assembly of the rainbow trout Arlee double haploid line genome.</title>
        <authorList>
            <person name="Gao G."/>
            <person name="Palti Y."/>
        </authorList>
    </citation>
    <scope>NUCLEOTIDE SEQUENCE [LARGE SCALE GENOMIC DNA]</scope>
</reference>
<proteinExistence type="predicted"/>
<feature type="compositionally biased region" description="Basic and acidic residues" evidence="9">
    <location>
        <begin position="288"/>
        <end position="304"/>
    </location>
</feature>
<dbReference type="AlphaFoldDB" id="A0A8L0DNL7"/>
<reference evidence="10" key="2">
    <citation type="submission" date="2025-08" db="UniProtKB">
        <authorList>
            <consortium name="Ensembl"/>
        </authorList>
    </citation>
    <scope>IDENTIFICATION</scope>
</reference>
<keyword evidence="7" id="KW-0472">Membrane</keyword>
<organism evidence="10 11">
    <name type="scientific">Oncorhynchus mykiss</name>
    <name type="common">Rainbow trout</name>
    <name type="synonym">Salmo gairdneri</name>
    <dbReference type="NCBI Taxonomy" id="8022"/>
    <lineage>
        <taxon>Eukaryota</taxon>
        <taxon>Metazoa</taxon>
        <taxon>Chordata</taxon>
        <taxon>Craniata</taxon>
        <taxon>Vertebrata</taxon>
        <taxon>Euteleostomi</taxon>
        <taxon>Actinopterygii</taxon>
        <taxon>Neopterygii</taxon>
        <taxon>Teleostei</taxon>
        <taxon>Protacanthopterygii</taxon>
        <taxon>Salmoniformes</taxon>
        <taxon>Salmonidae</taxon>
        <taxon>Salmoninae</taxon>
        <taxon>Oncorhynchus</taxon>
    </lineage>
</organism>
<feature type="region of interest" description="Disordered" evidence="9">
    <location>
        <begin position="274"/>
        <end position="304"/>
    </location>
</feature>
<keyword evidence="5" id="KW-1133">Transmembrane helix</keyword>
<dbReference type="Ensembl" id="ENSOMYT00000151523.1">
    <property type="protein sequence ID" value="ENSOMYP00000128032.1"/>
    <property type="gene ID" value="ENSOMYG00000044567.2"/>
</dbReference>
<dbReference type="GeneTree" id="ENSGT00530000063722"/>
<evidence type="ECO:0000256" key="1">
    <source>
        <dbReference type="ARBA" id="ARBA00004167"/>
    </source>
</evidence>
<dbReference type="InterPro" id="IPR008677">
    <property type="entry name" value="MRVI1"/>
</dbReference>
<keyword evidence="11" id="KW-1185">Reference proteome</keyword>
<dbReference type="PANTHER" id="PTHR15352">
    <property type="entry name" value="LYMPHOID-RESTRICTED MEMBRANE PROTEIN, JAW1"/>
    <property type="match status" value="1"/>
</dbReference>
<keyword evidence="6 8" id="KW-0175">Coiled coil</keyword>
<evidence type="ECO:0000313" key="11">
    <source>
        <dbReference type="Proteomes" id="UP000694395"/>
    </source>
</evidence>
<feature type="compositionally biased region" description="Basic residues" evidence="9">
    <location>
        <begin position="1"/>
        <end position="12"/>
    </location>
</feature>